<evidence type="ECO:0000256" key="3">
    <source>
        <dbReference type="ARBA" id="ARBA00022827"/>
    </source>
</evidence>
<gene>
    <name evidence="13" type="ORF">SAMN06295933_0365</name>
</gene>
<dbReference type="PRINTS" id="PR00411">
    <property type="entry name" value="PNDRDTASEI"/>
</dbReference>
<reference evidence="14" key="1">
    <citation type="submission" date="2017-04" db="EMBL/GenBank/DDBJ databases">
        <authorList>
            <person name="Varghese N."/>
            <person name="Submissions S."/>
        </authorList>
    </citation>
    <scope>NUCLEOTIDE SEQUENCE [LARGE SCALE GENOMIC DNA]</scope>
    <source>
        <strain evidence="14">K3S</strain>
    </source>
</reference>
<name>A0A1X7C573_9BACT</name>
<evidence type="ECO:0000259" key="11">
    <source>
        <dbReference type="Pfam" id="PF02852"/>
    </source>
</evidence>
<dbReference type="GO" id="GO:0003955">
    <property type="term" value="F:NAD(P)H dehydrogenase (quinone) activity"/>
    <property type="evidence" value="ECO:0007669"/>
    <property type="project" value="TreeGrafter"/>
</dbReference>
<organism evidence="13 14">
    <name type="scientific">Desulfovibrio gilichinskyi</name>
    <dbReference type="NCBI Taxonomy" id="1519643"/>
    <lineage>
        <taxon>Bacteria</taxon>
        <taxon>Pseudomonadati</taxon>
        <taxon>Thermodesulfobacteriota</taxon>
        <taxon>Desulfovibrionia</taxon>
        <taxon>Desulfovibrionales</taxon>
        <taxon>Desulfovibrionaceae</taxon>
        <taxon>Desulfovibrio</taxon>
    </lineage>
</organism>
<dbReference type="Pfam" id="PF02852">
    <property type="entry name" value="Pyr_redox_dim"/>
    <property type="match status" value="1"/>
</dbReference>
<feature type="binding site" evidence="8">
    <location>
        <position position="273"/>
    </location>
    <ligand>
        <name>NAD(+)</name>
        <dbReference type="ChEBI" id="CHEBI:57540"/>
    </ligand>
</feature>
<evidence type="ECO:0000256" key="4">
    <source>
        <dbReference type="ARBA" id="ARBA00022857"/>
    </source>
</evidence>
<dbReference type="Gene3D" id="3.30.390.30">
    <property type="match status" value="1"/>
</dbReference>
<dbReference type="GO" id="GO:0016668">
    <property type="term" value="F:oxidoreductase activity, acting on a sulfur group of donors, NAD(P) as acceptor"/>
    <property type="evidence" value="ECO:0007669"/>
    <property type="project" value="InterPro"/>
</dbReference>
<keyword evidence="8" id="KW-0547">Nucleotide-binding</keyword>
<dbReference type="FunFam" id="3.30.390.30:FF:000001">
    <property type="entry name" value="Dihydrolipoyl dehydrogenase"/>
    <property type="match status" value="1"/>
</dbReference>
<dbReference type="InterPro" id="IPR023753">
    <property type="entry name" value="FAD/NAD-binding_dom"/>
</dbReference>
<feature type="domain" description="Pyridine nucleotide-disulphide oxidoreductase dimerisation" evidence="11">
    <location>
        <begin position="349"/>
        <end position="451"/>
    </location>
</feature>
<dbReference type="PIRSF" id="PIRSF000350">
    <property type="entry name" value="Mercury_reductase_MerA"/>
    <property type="match status" value="1"/>
</dbReference>
<keyword evidence="14" id="KW-1185">Reference proteome</keyword>
<dbReference type="Gene3D" id="3.50.50.60">
    <property type="entry name" value="FAD/NAD(P)-binding domain"/>
    <property type="match status" value="2"/>
</dbReference>
<keyword evidence="3 8" id="KW-0274">FAD</keyword>
<keyword evidence="7 10" id="KW-0676">Redox-active center</keyword>
<dbReference type="OrthoDB" id="9786429at2"/>
<dbReference type="PANTHER" id="PTHR43014:SF2">
    <property type="entry name" value="MERCURIC REDUCTASE"/>
    <property type="match status" value="1"/>
</dbReference>
<comment type="cofactor">
    <cofactor evidence="8">
        <name>FAD</name>
        <dbReference type="ChEBI" id="CHEBI:57692"/>
    </cofactor>
    <text evidence="8">Binds 1 FAD per subunit.</text>
</comment>
<feature type="binding site" evidence="8">
    <location>
        <position position="313"/>
    </location>
    <ligand>
        <name>FAD</name>
        <dbReference type="ChEBI" id="CHEBI:57692"/>
    </ligand>
</feature>
<evidence type="ECO:0000256" key="9">
    <source>
        <dbReference type="PIRSR" id="PIRSR000350-4"/>
    </source>
</evidence>
<dbReference type="InterPro" id="IPR016156">
    <property type="entry name" value="FAD/NAD-linked_Rdtase_dimer_sf"/>
</dbReference>
<dbReference type="Proteomes" id="UP000192906">
    <property type="component" value="Unassembled WGS sequence"/>
</dbReference>
<dbReference type="InterPro" id="IPR001100">
    <property type="entry name" value="Pyr_nuc-diS_OxRdtase"/>
</dbReference>
<keyword evidence="2 10" id="KW-0285">Flavoprotein</keyword>
<evidence type="ECO:0000313" key="13">
    <source>
        <dbReference type="EMBL" id="SME90206.1"/>
    </source>
</evidence>
<proteinExistence type="inferred from homology"/>
<keyword evidence="6" id="KW-1015">Disulfide bond</keyword>
<feature type="binding site" evidence="8">
    <location>
        <position position="53"/>
    </location>
    <ligand>
        <name>FAD</name>
        <dbReference type="ChEBI" id="CHEBI:57692"/>
    </ligand>
</feature>
<keyword evidence="8" id="KW-0520">NAD</keyword>
<accession>A0A1X7C573</accession>
<dbReference type="PANTHER" id="PTHR43014">
    <property type="entry name" value="MERCURIC REDUCTASE"/>
    <property type="match status" value="1"/>
</dbReference>
<evidence type="ECO:0000256" key="2">
    <source>
        <dbReference type="ARBA" id="ARBA00022630"/>
    </source>
</evidence>
<evidence type="ECO:0000256" key="6">
    <source>
        <dbReference type="ARBA" id="ARBA00023157"/>
    </source>
</evidence>
<dbReference type="InterPro" id="IPR036188">
    <property type="entry name" value="FAD/NAD-bd_sf"/>
</dbReference>
<feature type="binding site" evidence="8">
    <location>
        <begin position="179"/>
        <end position="186"/>
    </location>
    <ligand>
        <name>NAD(+)</name>
        <dbReference type="ChEBI" id="CHEBI:57540"/>
    </ligand>
</feature>
<dbReference type="SUPFAM" id="SSF55424">
    <property type="entry name" value="FAD/NAD-linked reductases, dimerisation (C-terminal) domain"/>
    <property type="match status" value="1"/>
</dbReference>
<evidence type="ECO:0000256" key="1">
    <source>
        <dbReference type="ARBA" id="ARBA00007532"/>
    </source>
</evidence>
<dbReference type="SUPFAM" id="SSF51905">
    <property type="entry name" value="FAD/NAD(P)-binding domain"/>
    <property type="match status" value="1"/>
</dbReference>
<dbReference type="EMBL" id="FWZU01000001">
    <property type="protein sequence ID" value="SME90206.1"/>
    <property type="molecule type" value="Genomic_DNA"/>
</dbReference>
<feature type="disulfide bond" description="Redox-active" evidence="9">
    <location>
        <begin position="44"/>
        <end position="49"/>
    </location>
</feature>
<evidence type="ECO:0000256" key="5">
    <source>
        <dbReference type="ARBA" id="ARBA00023002"/>
    </source>
</evidence>
<feature type="binding site" evidence="8">
    <location>
        <begin position="142"/>
        <end position="144"/>
    </location>
    <ligand>
        <name>FAD</name>
        <dbReference type="ChEBI" id="CHEBI:57692"/>
    </ligand>
</feature>
<dbReference type="InterPro" id="IPR004099">
    <property type="entry name" value="Pyr_nucl-diS_OxRdtase_dimer"/>
</dbReference>
<dbReference type="InterPro" id="IPR012999">
    <property type="entry name" value="Pyr_OxRdtase_I_AS"/>
</dbReference>
<dbReference type="STRING" id="1519643.SAMN06295933_0365"/>
<keyword evidence="13" id="KW-0670">Pyruvate</keyword>
<dbReference type="RefSeq" id="WP_085097448.1">
    <property type="nucleotide sequence ID" value="NZ_FWZU01000001.1"/>
</dbReference>
<evidence type="ECO:0000313" key="14">
    <source>
        <dbReference type="Proteomes" id="UP000192906"/>
    </source>
</evidence>
<feature type="domain" description="FAD/NAD(P)-binding" evidence="12">
    <location>
        <begin position="7"/>
        <end position="328"/>
    </location>
</feature>
<dbReference type="GO" id="GO:0050660">
    <property type="term" value="F:flavin adenine dinucleotide binding"/>
    <property type="evidence" value="ECO:0007669"/>
    <property type="project" value="TreeGrafter"/>
</dbReference>
<dbReference type="PROSITE" id="PS00076">
    <property type="entry name" value="PYRIDINE_REDOX_1"/>
    <property type="match status" value="1"/>
</dbReference>
<dbReference type="Pfam" id="PF07992">
    <property type="entry name" value="Pyr_redox_2"/>
    <property type="match status" value="1"/>
</dbReference>
<dbReference type="PRINTS" id="PR00368">
    <property type="entry name" value="FADPNR"/>
</dbReference>
<dbReference type="AlphaFoldDB" id="A0A1X7C573"/>
<evidence type="ECO:0000256" key="7">
    <source>
        <dbReference type="ARBA" id="ARBA00023284"/>
    </source>
</evidence>
<sequence length="481" mass="51819">MPIYDYDLGIIGGGAAGLTVAAGAGQLGVKVLLIEKENRLGGDCLHYGCVPSKTLIRTARVRHLMGKAQNFGLPPVKLLPVDYSKVAERISSVISEIQKHDSVERFNSLGVEVKFGSPSFIDNHSVLMDCKAVSARSWVIATGSSPSVPPIPGLKDVPYLTNMDIFSLQNLPSSLLILGGGPIAIEMAQAFQRLGCEVTVIQRGDHILSREDPDMAQYVMDGMIQDGVKFILGAKVEQVRERAGGIEVILESDQKGASSRNIVSGQKLLVALGRKANLTTLNLDKIGIIHNSNGIDVDSRMRTSVKNIYAAGDATGKYRFTHAAGYEGGIIVTNAVLHLPRKANYKWLPWCTYSDPELASVGLNESRAKRLGIKYSTVVEDFSGNDRALAEGEGRGRIKLLLDHKGKPLGVQIAAVHGGELLGEWVAAVNGSVGLATLAGAIHPYPTLIEINKKVAGKLLGEKIFSDRVRKILKMFFSYRG</sequence>
<evidence type="ECO:0000256" key="10">
    <source>
        <dbReference type="RuleBase" id="RU003691"/>
    </source>
</evidence>
<keyword evidence="4" id="KW-0521">NADP</keyword>
<evidence type="ECO:0000256" key="8">
    <source>
        <dbReference type="PIRSR" id="PIRSR000350-3"/>
    </source>
</evidence>
<keyword evidence="5 10" id="KW-0560">Oxidoreductase</keyword>
<evidence type="ECO:0000259" key="12">
    <source>
        <dbReference type="Pfam" id="PF07992"/>
    </source>
</evidence>
<protein>
    <submittedName>
        <fullName evidence="13">Pyruvate/2-oxoglutarate dehydrogenase complex, dihydrolipoamide dehydrogenase (E3) component</fullName>
    </submittedName>
</protein>
<comment type="similarity">
    <text evidence="1 10">Belongs to the class-I pyridine nucleotide-disulfide oxidoreductase family.</text>
</comment>